<protein>
    <submittedName>
        <fullName evidence="2">Uncharacterized protein</fullName>
    </submittedName>
</protein>
<dbReference type="Proteomes" id="UP000792457">
    <property type="component" value="Unassembled WGS sequence"/>
</dbReference>
<feature type="compositionally biased region" description="Low complexity" evidence="1">
    <location>
        <begin position="72"/>
        <end position="88"/>
    </location>
</feature>
<evidence type="ECO:0000313" key="3">
    <source>
        <dbReference type="Proteomes" id="UP000792457"/>
    </source>
</evidence>
<feature type="region of interest" description="Disordered" evidence="1">
    <location>
        <begin position="1"/>
        <end position="119"/>
    </location>
</feature>
<comment type="caution">
    <text evidence="2">The sequence shown here is derived from an EMBL/GenBank/DDBJ whole genome shotgun (WGS) entry which is preliminary data.</text>
</comment>
<evidence type="ECO:0000256" key="1">
    <source>
        <dbReference type="SAM" id="MobiDB-lite"/>
    </source>
</evidence>
<accession>A0A8K0JWN3</accession>
<organism evidence="2 3">
    <name type="scientific">Ladona fulva</name>
    <name type="common">Scarce chaser dragonfly</name>
    <name type="synonym">Libellula fulva</name>
    <dbReference type="NCBI Taxonomy" id="123851"/>
    <lineage>
        <taxon>Eukaryota</taxon>
        <taxon>Metazoa</taxon>
        <taxon>Ecdysozoa</taxon>
        <taxon>Arthropoda</taxon>
        <taxon>Hexapoda</taxon>
        <taxon>Insecta</taxon>
        <taxon>Pterygota</taxon>
        <taxon>Palaeoptera</taxon>
        <taxon>Odonata</taxon>
        <taxon>Epiprocta</taxon>
        <taxon>Anisoptera</taxon>
        <taxon>Libelluloidea</taxon>
        <taxon>Libellulidae</taxon>
        <taxon>Ladona</taxon>
    </lineage>
</organism>
<reference evidence="2" key="2">
    <citation type="submission" date="2017-10" db="EMBL/GenBank/DDBJ databases">
        <title>Ladona fulva Genome sequencing and assembly.</title>
        <authorList>
            <person name="Murali S."/>
            <person name="Richards S."/>
            <person name="Bandaranaike D."/>
            <person name="Bellair M."/>
            <person name="Blankenburg K."/>
            <person name="Chao H."/>
            <person name="Dinh H."/>
            <person name="Doddapaneni H."/>
            <person name="Dugan-Rocha S."/>
            <person name="Elkadiri S."/>
            <person name="Gnanaolivu R."/>
            <person name="Hernandez B."/>
            <person name="Skinner E."/>
            <person name="Javaid M."/>
            <person name="Lee S."/>
            <person name="Li M."/>
            <person name="Ming W."/>
            <person name="Munidasa M."/>
            <person name="Muniz J."/>
            <person name="Nguyen L."/>
            <person name="Hughes D."/>
            <person name="Osuji N."/>
            <person name="Pu L.-L."/>
            <person name="Puazo M."/>
            <person name="Qu C."/>
            <person name="Quiroz J."/>
            <person name="Raj R."/>
            <person name="Weissenberger G."/>
            <person name="Xin Y."/>
            <person name="Zou X."/>
            <person name="Han Y."/>
            <person name="Worley K."/>
            <person name="Muzny D."/>
            <person name="Gibbs R."/>
        </authorList>
    </citation>
    <scope>NUCLEOTIDE SEQUENCE</scope>
    <source>
        <strain evidence="2">Sampled in the wild</strain>
    </source>
</reference>
<dbReference type="EMBL" id="KZ308173">
    <property type="protein sequence ID" value="KAG8223763.1"/>
    <property type="molecule type" value="Genomic_DNA"/>
</dbReference>
<keyword evidence="3" id="KW-1185">Reference proteome</keyword>
<name>A0A8K0JWN3_LADFU</name>
<gene>
    <name evidence="2" type="ORF">J437_LFUL001483</name>
</gene>
<proteinExistence type="predicted"/>
<dbReference type="AlphaFoldDB" id="A0A8K0JWN3"/>
<reference evidence="2" key="1">
    <citation type="submission" date="2013-04" db="EMBL/GenBank/DDBJ databases">
        <authorList>
            <person name="Qu J."/>
            <person name="Murali S.C."/>
            <person name="Bandaranaike D."/>
            <person name="Bellair M."/>
            <person name="Blankenburg K."/>
            <person name="Chao H."/>
            <person name="Dinh H."/>
            <person name="Doddapaneni H."/>
            <person name="Downs B."/>
            <person name="Dugan-Rocha S."/>
            <person name="Elkadiri S."/>
            <person name="Gnanaolivu R.D."/>
            <person name="Hernandez B."/>
            <person name="Javaid M."/>
            <person name="Jayaseelan J.C."/>
            <person name="Lee S."/>
            <person name="Li M."/>
            <person name="Ming W."/>
            <person name="Munidasa M."/>
            <person name="Muniz J."/>
            <person name="Nguyen L."/>
            <person name="Ongeri F."/>
            <person name="Osuji N."/>
            <person name="Pu L.-L."/>
            <person name="Puazo M."/>
            <person name="Qu C."/>
            <person name="Quiroz J."/>
            <person name="Raj R."/>
            <person name="Weissenberger G."/>
            <person name="Xin Y."/>
            <person name="Zou X."/>
            <person name="Han Y."/>
            <person name="Richards S."/>
            <person name="Worley K."/>
            <person name="Muzny D."/>
            <person name="Gibbs R."/>
        </authorList>
    </citation>
    <scope>NUCLEOTIDE SEQUENCE</scope>
    <source>
        <strain evidence="2">Sampled in the wild</strain>
    </source>
</reference>
<sequence>MTEDGAKENAVGVISGEKSPPQRPVFNPRKAFSRGTSEAPPPSQGDGSVSGVTPHRFSAKHHRSGDPIRTGSTTATPAYVPTVPSVASGVAPRVSTSPSGQVAPSGWNQRKRPSARESS</sequence>
<evidence type="ECO:0000313" key="2">
    <source>
        <dbReference type="EMBL" id="KAG8223763.1"/>
    </source>
</evidence>
<feature type="compositionally biased region" description="Polar residues" evidence="1">
    <location>
        <begin position="94"/>
        <end position="108"/>
    </location>
</feature>